<organism evidence="1 2">
    <name type="scientific">Striga asiatica</name>
    <name type="common">Asiatic witchweed</name>
    <name type="synonym">Buchnera asiatica</name>
    <dbReference type="NCBI Taxonomy" id="4170"/>
    <lineage>
        <taxon>Eukaryota</taxon>
        <taxon>Viridiplantae</taxon>
        <taxon>Streptophyta</taxon>
        <taxon>Embryophyta</taxon>
        <taxon>Tracheophyta</taxon>
        <taxon>Spermatophyta</taxon>
        <taxon>Magnoliopsida</taxon>
        <taxon>eudicotyledons</taxon>
        <taxon>Gunneridae</taxon>
        <taxon>Pentapetalae</taxon>
        <taxon>asterids</taxon>
        <taxon>lamiids</taxon>
        <taxon>Lamiales</taxon>
        <taxon>Orobanchaceae</taxon>
        <taxon>Buchnereae</taxon>
        <taxon>Striga</taxon>
    </lineage>
</organism>
<dbReference type="Proteomes" id="UP000325081">
    <property type="component" value="Unassembled WGS sequence"/>
</dbReference>
<reference evidence="2" key="1">
    <citation type="journal article" date="2019" name="Curr. Biol.">
        <title>Genome Sequence of Striga asiatica Provides Insight into the Evolution of Plant Parasitism.</title>
        <authorList>
            <person name="Yoshida S."/>
            <person name="Kim S."/>
            <person name="Wafula E.K."/>
            <person name="Tanskanen J."/>
            <person name="Kim Y.M."/>
            <person name="Honaas L."/>
            <person name="Yang Z."/>
            <person name="Spallek T."/>
            <person name="Conn C.E."/>
            <person name="Ichihashi Y."/>
            <person name="Cheong K."/>
            <person name="Cui S."/>
            <person name="Der J.P."/>
            <person name="Gundlach H."/>
            <person name="Jiao Y."/>
            <person name="Hori C."/>
            <person name="Ishida J.K."/>
            <person name="Kasahara H."/>
            <person name="Kiba T."/>
            <person name="Kim M.S."/>
            <person name="Koo N."/>
            <person name="Laohavisit A."/>
            <person name="Lee Y.H."/>
            <person name="Lumba S."/>
            <person name="McCourt P."/>
            <person name="Mortimer J.C."/>
            <person name="Mutuku J.M."/>
            <person name="Nomura T."/>
            <person name="Sasaki-Sekimoto Y."/>
            <person name="Seto Y."/>
            <person name="Wang Y."/>
            <person name="Wakatake T."/>
            <person name="Sakakibara H."/>
            <person name="Demura T."/>
            <person name="Yamaguchi S."/>
            <person name="Yoneyama K."/>
            <person name="Manabe R.I."/>
            <person name="Nelson D.C."/>
            <person name="Schulman A.H."/>
            <person name="Timko M.P."/>
            <person name="dePamphilis C.W."/>
            <person name="Choi D."/>
            <person name="Shirasu K."/>
        </authorList>
    </citation>
    <scope>NUCLEOTIDE SEQUENCE [LARGE SCALE GENOMIC DNA]</scope>
    <source>
        <strain evidence="2">cv. UVA1</strain>
    </source>
</reference>
<proteinExistence type="predicted"/>
<protein>
    <submittedName>
        <fullName evidence="1">Plastid-lipid associated protein PAP / fibrillinfamily protein</fullName>
    </submittedName>
</protein>
<evidence type="ECO:0000313" key="1">
    <source>
        <dbReference type="EMBL" id="GER31578.1"/>
    </source>
</evidence>
<dbReference type="OrthoDB" id="550273at2759"/>
<evidence type="ECO:0000313" key="2">
    <source>
        <dbReference type="Proteomes" id="UP000325081"/>
    </source>
</evidence>
<name>A0A5A7PGA0_STRAF</name>
<accession>A0A5A7PGA0</accession>
<dbReference type="AlphaFoldDB" id="A0A5A7PGA0"/>
<keyword evidence="2" id="KW-1185">Reference proteome</keyword>
<sequence>MVLVLACVMEASEIEMENKKFELLKVVTKPQRGPIATPYQRSSIKIALVSCECLDAGKPIDLGFDQIFENFECAGQPDGGIVRNVVRWSMRRLLECALSAVRWWNKPVGSHVGNVSRTKKQGTTLSEFSHPISSHPLAVKAIGRRASVPI</sequence>
<dbReference type="EMBL" id="BKCP01004505">
    <property type="protein sequence ID" value="GER31578.1"/>
    <property type="molecule type" value="Genomic_DNA"/>
</dbReference>
<gene>
    <name evidence="1" type="ORF">STAS_07603</name>
</gene>
<comment type="caution">
    <text evidence="1">The sequence shown here is derived from an EMBL/GenBank/DDBJ whole genome shotgun (WGS) entry which is preliminary data.</text>
</comment>